<reference evidence="3" key="1">
    <citation type="submission" date="2022-07" db="EMBL/GenBank/DDBJ databases">
        <authorList>
            <person name="Trinca V."/>
            <person name="Uliana J.V.C."/>
            <person name="Torres T.T."/>
            <person name="Ward R.J."/>
            <person name="Monesi N."/>
        </authorList>
    </citation>
    <scope>NUCLEOTIDE SEQUENCE</scope>
    <source>
        <strain evidence="3">HSMRA1968</strain>
        <tissue evidence="3">Whole embryos</tissue>
    </source>
</reference>
<dbReference type="OrthoDB" id="6270329at2759"/>
<dbReference type="Proteomes" id="UP001151699">
    <property type="component" value="Chromosome A"/>
</dbReference>
<feature type="non-terminal residue" evidence="3">
    <location>
        <position position="522"/>
    </location>
</feature>
<feature type="region of interest" description="Disordered" evidence="1">
    <location>
        <begin position="403"/>
        <end position="430"/>
    </location>
</feature>
<dbReference type="GO" id="GO:0061630">
    <property type="term" value="F:ubiquitin protein ligase activity"/>
    <property type="evidence" value="ECO:0007669"/>
    <property type="project" value="TreeGrafter"/>
</dbReference>
<feature type="compositionally biased region" description="Basic and acidic residues" evidence="1">
    <location>
        <begin position="25"/>
        <end position="50"/>
    </location>
</feature>
<feature type="compositionally biased region" description="Polar residues" evidence="1">
    <location>
        <begin position="1"/>
        <end position="22"/>
    </location>
</feature>
<sequence>MLFSGNESFRTDSSSPACTSLSPPVKEESLEGHTSEEGDRDRICSPDRSPEAPGFRPPKSSNGTEPLNLRMESGHSMYRFPFYNSFKNFHQHQSDFLKCIAGMPVKKTTIGTPPPNTCPVCGISLNVNELEAHFLTELDRLYKLSSGSERQRLRANFNMSTGMHPANGILQGPDSRWETFQRIRTNRQGRLRAKTRKRKSESELEFTEQLRNSQCQSCPVCHGRLQRTPEEISQHVEECIRKNGQRREEEDETVDVESYGDESSNTAVNLVSQNNNNPKIESAQSSPTTHLRVEEHLITSVTNPWDRKHRIPMIISNNNNNCVGPPISMTNVSRATPTSSDQVSDYEEQNRDKIQDPEIEEELIVDNTDDEDCVKKNRNCDKISSKNSSEEATSSMEVDSVSVTESNSHKTIAPTPDSYVSTSEPAEPTSRAQVLEELRARIRELEGSPFKVRSSQDEENYKCYICKESYSSPVISTNCWHVHCIRTFILDESNKNKQFCFMGILFIFFPSNYILQDKKFQN</sequence>
<dbReference type="EMBL" id="WJQU01000001">
    <property type="protein sequence ID" value="KAJ6647940.1"/>
    <property type="molecule type" value="Genomic_DNA"/>
</dbReference>
<protein>
    <submittedName>
        <fullName evidence="3">Protein Teyrha-meyrha</fullName>
    </submittedName>
</protein>
<feature type="domain" description="E3 ubiquitin-protein ligase RNF220 middle" evidence="2">
    <location>
        <begin position="115"/>
        <end position="258"/>
    </location>
</feature>
<dbReference type="PANTHER" id="PTHR13459">
    <property type="entry name" value="E3 UBIQUITIN-PROTEIN LIGASE RNF220 ISOFORM X1"/>
    <property type="match status" value="1"/>
</dbReference>
<evidence type="ECO:0000256" key="1">
    <source>
        <dbReference type="SAM" id="MobiDB-lite"/>
    </source>
</evidence>
<dbReference type="PANTHER" id="PTHR13459:SF1">
    <property type="entry name" value="E3 UBIQUITIN-PROTEIN LIGASE RNF220 ISOFORM X1"/>
    <property type="match status" value="1"/>
</dbReference>
<organism evidence="3 4">
    <name type="scientific">Pseudolycoriella hygida</name>
    <dbReference type="NCBI Taxonomy" id="35572"/>
    <lineage>
        <taxon>Eukaryota</taxon>
        <taxon>Metazoa</taxon>
        <taxon>Ecdysozoa</taxon>
        <taxon>Arthropoda</taxon>
        <taxon>Hexapoda</taxon>
        <taxon>Insecta</taxon>
        <taxon>Pterygota</taxon>
        <taxon>Neoptera</taxon>
        <taxon>Endopterygota</taxon>
        <taxon>Diptera</taxon>
        <taxon>Nematocera</taxon>
        <taxon>Sciaroidea</taxon>
        <taxon>Sciaridae</taxon>
        <taxon>Pseudolycoriella</taxon>
    </lineage>
</organism>
<evidence type="ECO:0000259" key="2">
    <source>
        <dbReference type="Pfam" id="PF15926"/>
    </source>
</evidence>
<evidence type="ECO:0000313" key="4">
    <source>
        <dbReference type="Proteomes" id="UP001151699"/>
    </source>
</evidence>
<dbReference type="Pfam" id="PF15926">
    <property type="entry name" value="RNF220"/>
    <property type="match status" value="1"/>
</dbReference>
<proteinExistence type="predicted"/>
<feature type="region of interest" description="Disordered" evidence="1">
    <location>
        <begin position="1"/>
        <end position="69"/>
    </location>
</feature>
<comment type="caution">
    <text evidence="3">The sequence shown here is derived from an EMBL/GenBank/DDBJ whole genome shotgun (WGS) entry which is preliminary data.</text>
</comment>
<name>A0A9Q0NCU2_9DIPT</name>
<evidence type="ECO:0000313" key="3">
    <source>
        <dbReference type="EMBL" id="KAJ6647940.1"/>
    </source>
</evidence>
<dbReference type="AlphaFoldDB" id="A0A9Q0NCU2"/>
<feature type="compositionally biased region" description="Acidic residues" evidence="1">
    <location>
        <begin position="249"/>
        <end position="260"/>
    </location>
</feature>
<accession>A0A9Q0NCU2</accession>
<keyword evidence="4" id="KW-1185">Reference proteome</keyword>
<feature type="region of interest" description="Disordered" evidence="1">
    <location>
        <begin position="243"/>
        <end position="264"/>
    </location>
</feature>
<dbReference type="GO" id="GO:0016567">
    <property type="term" value="P:protein ubiquitination"/>
    <property type="evidence" value="ECO:0007669"/>
    <property type="project" value="TreeGrafter"/>
</dbReference>
<gene>
    <name evidence="3" type="primary">tey_0</name>
    <name evidence="3" type="ORF">Bhyg_03165</name>
</gene>
<dbReference type="InterPro" id="IPR031824">
    <property type="entry name" value="RNF220_mid"/>
</dbReference>
<dbReference type="InterPro" id="IPR052443">
    <property type="entry name" value="E3_ubiq-ligase_RNF220-like"/>
</dbReference>